<name>A0A1M3T7J1_ASPLC</name>
<organism evidence="1 2">
    <name type="scientific">Aspergillus luchuensis (strain CBS 106.47)</name>
    <dbReference type="NCBI Taxonomy" id="1137211"/>
    <lineage>
        <taxon>Eukaryota</taxon>
        <taxon>Fungi</taxon>
        <taxon>Dikarya</taxon>
        <taxon>Ascomycota</taxon>
        <taxon>Pezizomycotina</taxon>
        <taxon>Eurotiomycetes</taxon>
        <taxon>Eurotiomycetidae</taxon>
        <taxon>Eurotiales</taxon>
        <taxon>Aspergillaceae</taxon>
        <taxon>Aspergillus</taxon>
        <taxon>Aspergillus subgen. Circumdati</taxon>
    </lineage>
</organism>
<protein>
    <submittedName>
        <fullName evidence="1">Uncharacterized protein</fullName>
    </submittedName>
</protein>
<sequence length="102" mass="11500">MPLRPGLYRIQPTRGSTQVLRVSHPGKEGLLHAETSKQNEWFAVFGAAFPLRLLCQRFFFFSFLLFLPPPLFFLPDIHGPLLPTLHLPLSVSIIASSFPCLP</sequence>
<dbReference type="EMBL" id="KV878247">
    <property type="protein sequence ID" value="OJZ82726.1"/>
    <property type="molecule type" value="Genomic_DNA"/>
</dbReference>
<dbReference type="Proteomes" id="UP000184063">
    <property type="component" value="Unassembled WGS sequence"/>
</dbReference>
<gene>
    <name evidence="1" type="ORF">ASPFODRAFT_330899</name>
</gene>
<dbReference type="VEuPathDB" id="FungiDB:ASPFODRAFT_330899"/>
<proteinExistence type="predicted"/>
<accession>A0A1M3T7J1</accession>
<dbReference type="AlphaFoldDB" id="A0A1M3T7J1"/>
<reference evidence="2" key="1">
    <citation type="journal article" date="2017" name="Genome Biol.">
        <title>Comparative genomics reveals high biological diversity and specific adaptations in the industrially and medically important fungal genus Aspergillus.</title>
        <authorList>
            <person name="de Vries R.P."/>
            <person name="Riley R."/>
            <person name="Wiebenga A."/>
            <person name="Aguilar-Osorio G."/>
            <person name="Amillis S."/>
            <person name="Uchima C.A."/>
            <person name="Anderluh G."/>
            <person name="Asadollahi M."/>
            <person name="Askin M."/>
            <person name="Barry K."/>
            <person name="Battaglia E."/>
            <person name="Bayram O."/>
            <person name="Benocci T."/>
            <person name="Braus-Stromeyer S.A."/>
            <person name="Caldana C."/>
            <person name="Canovas D."/>
            <person name="Cerqueira G.C."/>
            <person name="Chen F."/>
            <person name="Chen W."/>
            <person name="Choi C."/>
            <person name="Clum A."/>
            <person name="Dos Santos R.A."/>
            <person name="Damasio A.R."/>
            <person name="Diallinas G."/>
            <person name="Emri T."/>
            <person name="Fekete E."/>
            <person name="Flipphi M."/>
            <person name="Freyberg S."/>
            <person name="Gallo A."/>
            <person name="Gournas C."/>
            <person name="Habgood R."/>
            <person name="Hainaut M."/>
            <person name="Harispe M.L."/>
            <person name="Henrissat B."/>
            <person name="Hilden K.S."/>
            <person name="Hope R."/>
            <person name="Hossain A."/>
            <person name="Karabika E."/>
            <person name="Karaffa L."/>
            <person name="Karanyi Z."/>
            <person name="Krasevec N."/>
            <person name="Kuo A."/>
            <person name="Kusch H."/>
            <person name="LaButti K."/>
            <person name="Lagendijk E.L."/>
            <person name="Lapidus A."/>
            <person name="Levasseur A."/>
            <person name="Lindquist E."/>
            <person name="Lipzen A."/>
            <person name="Logrieco A.F."/>
            <person name="MacCabe A."/>
            <person name="Maekelae M.R."/>
            <person name="Malavazi I."/>
            <person name="Melin P."/>
            <person name="Meyer V."/>
            <person name="Mielnichuk N."/>
            <person name="Miskei M."/>
            <person name="Molnar A.P."/>
            <person name="Mule G."/>
            <person name="Ngan C.Y."/>
            <person name="Orejas M."/>
            <person name="Orosz E."/>
            <person name="Ouedraogo J.P."/>
            <person name="Overkamp K.M."/>
            <person name="Park H.-S."/>
            <person name="Perrone G."/>
            <person name="Piumi F."/>
            <person name="Punt P.J."/>
            <person name="Ram A.F."/>
            <person name="Ramon A."/>
            <person name="Rauscher S."/>
            <person name="Record E."/>
            <person name="Riano-Pachon D.M."/>
            <person name="Robert V."/>
            <person name="Roehrig J."/>
            <person name="Ruller R."/>
            <person name="Salamov A."/>
            <person name="Salih N.S."/>
            <person name="Samson R.A."/>
            <person name="Sandor E."/>
            <person name="Sanguinetti M."/>
            <person name="Schuetze T."/>
            <person name="Sepcic K."/>
            <person name="Shelest E."/>
            <person name="Sherlock G."/>
            <person name="Sophianopoulou V."/>
            <person name="Squina F.M."/>
            <person name="Sun H."/>
            <person name="Susca A."/>
            <person name="Todd R.B."/>
            <person name="Tsang A."/>
            <person name="Unkles S.E."/>
            <person name="van de Wiele N."/>
            <person name="van Rossen-Uffink D."/>
            <person name="Oliveira J.V."/>
            <person name="Vesth T.C."/>
            <person name="Visser J."/>
            <person name="Yu J.-H."/>
            <person name="Zhou M."/>
            <person name="Andersen M.R."/>
            <person name="Archer D.B."/>
            <person name="Baker S.E."/>
            <person name="Benoit I."/>
            <person name="Brakhage A.A."/>
            <person name="Braus G.H."/>
            <person name="Fischer R."/>
            <person name="Frisvad J.C."/>
            <person name="Goldman G.H."/>
            <person name="Houbraken J."/>
            <person name="Oakley B."/>
            <person name="Pocsi I."/>
            <person name="Scazzocchio C."/>
            <person name="Seiboth B."/>
            <person name="vanKuyk P.A."/>
            <person name="Wortman J."/>
            <person name="Dyer P.S."/>
            <person name="Grigoriev I.V."/>
        </authorList>
    </citation>
    <scope>NUCLEOTIDE SEQUENCE [LARGE SCALE GENOMIC DNA]</scope>
    <source>
        <strain evidence="2">CBS 106.47</strain>
    </source>
</reference>
<evidence type="ECO:0000313" key="2">
    <source>
        <dbReference type="Proteomes" id="UP000184063"/>
    </source>
</evidence>
<evidence type="ECO:0000313" key="1">
    <source>
        <dbReference type="EMBL" id="OJZ82726.1"/>
    </source>
</evidence>